<proteinExistence type="predicted"/>
<dbReference type="Gene3D" id="1.10.10.60">
    <property type="entry name" value="Homeodomain-like"/>
    <property type="match status" value="1"/>
</dbReference>
<feature type="domain" description="HTH CENPB-type" evidence="2">
    <location>
        <begin position="88"/>
        <end position="159"/>
    </location>
</feature>
<dbReference type="EMBL" id="FR824324">
    <property type="protein sequence ID" value="CCA25180.1"/>
    <property type="molecule type" value="Genomic_DNA"/>
</dbReference>
<evidence type="ECO:0000313" key="3">
    <source>
        <dbReference type="EMBL" id="CCA25180.1"/>
    </source>
</evidence>
<dbReference type="InterPro" id="IPR006600">
    <property type="entry name" value="HTH_CenpB_DNA-bd_dom"/>
</dbReference>
<dbReference type="GO" id="GO:0003677">
    <property type="term" value="F:DNA binding"/>
    <property type="evidence" value="ECO:0007669"/>
    <property type="project" value="UniProtKB-KW"/>
</dbReference>
<dbReference type="PANTHER" id="PTHR19303:SF57">
    <property type="entry name" value="HTH CENPB-TYPE DOMAIN-CONTAINING PROTEIN"/>
    <property type="match status" value="1"/>
</dbReference>
<dbReference type="GO" id="GO:0005634">
    <property type="term" value="C:nucleus"/>
    <property type="evidence" value="ECO:0007669"/>
    <property type="project" value="TreeGrafter"/>
</dbReference>
<dbReference type="AlphaFoldDB" id="F0WUU4"/>
<name>F0WUU4_9STRA</name>
<dbReference type="SUPFAM" id="SSF46689">
    <property type="entry name" value="Homeodomain-like"/>
    <property type="match status" value="1"/>
</dbReference>
<dbReference type="Pfam" id="PF03221">
    <property type="entry name" value="HTH_Tnp_Tc5"/>
    <property type="match status" value="1"/>
</dbReference>
<evidence type="ECO:0000256" key="1">
    <source>
        <dbReference type="ARBA" id="ARBA00023125"/>
    </source>
</evidence>
<sequence length="297" mass="32983">MARNSLGGPGRLQKMSARIAFIARHKLAVVASFDELGDISAVIRKFYPNLACSRFDGRRKLKYQWIRDREALKRVCASPVQAENKKARSLGVATILSAEDERVSVTWINELRGFGVPTTTTMVQLKAREVARASETASFTASNTWLKLFKNRHKFSMRARTRKGQSTPTEADQVAVDFGKKVRQMASDLGVSKIYNADQTDVSCFFEYIPARTLTKKEEKTVSVRCGGKDKKLVTVMLLADSAVAEENRVQRLWSPAVEANAKDPGAHENARVGKQDSVVELQPAAQVSQDVFQLAC</sequence>
<dbReference type="InterPro" id="IPR009057">
    <property type="entry name" value="Homeodomain-like_sf"/>
</dbReference>
<reference evidence="3" key="2">
    <citation type="submission" date="2011-02" db="EMBL/GenBank/DDBJ databases">
        <authorList>
            <person name="MacLean D."/>
        </authorList>
    </citation>
    <scope>NUCLEOTIDE SEQUENCE</scope>
</reference>
<dbReference type="PROSITE" id="PS51253">
    <property type="entry name" value="HTH_CENPB"/>
    <property type="match status" value="1"/>
</dbReference>
<gene>
    <name evidence="3" type="primary">AlNc14C279G10092</name>
    <name evidence="3" type="ORF">ALNC14_113240</name>
</gene>
<protein>
    <submittedName>
        <fullName evidence="3">Uncharacterized protein AlNc14C279G10092</fullName>
    </submittedName>
</protein>
<dbReference type="InterPro" id="IPR050863">
    <property type="entry name" value="CenT-Element_Derived"/>
</dbReference>
<dbReference type="PANTHER" id="PTHR19303">
    <property type="entry name" value="TRANSPOSON"/>
    <property type="match status" value="1"/>
</dbReference>
<dbReference type="HOGENOM" id="CLU_031434_2_1_1"/>
<organism evidence="3">
    <name type="scientific">Albugo laibachii Nc14</name>
    <dbReference type="NCBI Taxonomy" id="890382"/>
    <lineage>
        <taxon>Eukaryota</taxon>
        <taxon>Sar</taxon>
        <taxon>Stramenopiles</taxon>
        <taxon>Oomycota</taxon>
        <taxon>Peronosporomycetes</taxon>
        <taxon>Albuginales</taxon>
        <taxon>Albuginaceae</taxon>
        <taxon>Albugo</taxon>
    </lineage>
</organism>
<keyword evidence="1" id="KW-0238">DNA-binding</keyword>
<evidence type="ECO:0000259" key="2">
    <source>
        <dbReference type="PROSITE" id="PS51253"/>
    </source>
</evidence>
<accession>F0WUU4</accession>
<reference evidence="3" key="1">
    <citation type="journal article" date="2011" name="PLoS Biol.">
        <title>Gene gain and loss during evolution of obligate parasitism in the white rust pathogen of Arabidopsis thaliana.</title>
        <authorList>
            <person name="Kemen E."/>
            <person name="Gardiner A."/>
            <person name="Schultz-Larsen T."/>
            <person name="Kemen A.C."/>
            <person name="Balmuth A.L."/>
            <person name="Robert-Seilaniantz A."/>
            <person name="Bailey K."/>
            <person name="Holub E."/>
            <person name="Studholme D.J."/>
            <person name="Maclean D."/>
            <person name="Jones J.D."/>
        </authorList>
    </citation>
    <scope>NUCLEOTIDE SEQUENCE</scope>
</reference>